<accession>F0WPQ7</accession>
<organism evidence="1">
    <name type="scientific">Albugo laibachii Nc14</name>
    <dbReference type="NCBI Taxonomy" id="890382"/>
    <lineage>
        <taxon>Eukaryota</taxon>
        <taxon>Sar</taxon>
        <taxon>Stramenopiles</taxon>
        <taxon>Oomycota</taxon>
        <taxon>Peronosporomycetes</taxon>
        <taxon>Albuginales</taxon>
        <taxon>Albuginaceae</taxon>
        <taxon>Albugo</taxon>
    </lineage>
</organism>
<proteinExistence type="predicted"/>
<reference evidence="1" key="2">
    <citation type="submission" date="2011-02" db="EMBL/GenBank/DDBJ databases">
        <authorList>
            <person name="MacLean D."/>
        </authorList>
    </citation>
    <scope>NUCLEOTIDE SEQUENCE</scope>
</reference>
<protein>
    <submittedName>
        <fullName evidence="1">AlNc14C189G8399 protein</fullName>
    </submittedName>
    <submittedName>
        <fullName evidence="2">AlNc14C235G9374 protein</fullName>
    </submittedName>
</protein>
<gene>
    <name evidence="1" type="primary">AlNc14C189G8399</name>
    <name evidence="2" type="synonym">AlNc14C235G9374</name>
    <name evidence="1" type="ORF">ALNC14_094510</name>
    <name evidence="2" type="ORF">ALNC14_105000</name>
</gene>
<dbReference type="HOGENOM" id="CLU_3054338_0_0_1"/>
<name>F0WPQ7_9STRA</name>
<evidence type="ECO:0000313" key="2">
    <source>
        <dbReference type="EMBL" id="CCA24356.1"/>
    </source>
</evidence>
<dbReference type="EMBL" id="FR824280">
    <property type="protein sequence ID" value="CCA24356.1"/>
    <property type="molecule type" value="Genomic_DNA"/>
</dbReference>
<dbReference type="EMBL" id="FR824234">
    <property type="protein sequence ID" value="CCA23308.1"/>
    <property type="molecule type" value="Genomic_DNA"/>
</dbReference>
<dbReference type="AlphaFoldDB" id="F0WPQ7"/>
<evidence type="ECO:0000313" key="1">
    <source>
        <dbReference type="EMBL" id="CCA23308.1"/>
    </source>
</evidence>
<sequence length="54" mass="6571">MYPYLKQFLSWYAVQNVQVKKYTFWLRHELCVIKALLIDYTPSNKNPFGAYYCN</sequence>
<reference evidence="1" key="1">
    <citation type="journal article" date="2011" name="PLoS Biol.">
        <title>Gene gain and loss during evolution of obligate parasitism in the white rust pathogen of Arabidopsis thaliana.</title>
        <authorList>
            <person name="Kemen E."/>
            <person name="Gardiner A."/>
            <person name="Schultz-Larsen T."/>
            <person name="Kemen A.C."/>
            <person name="Balmuth A.L."/>
            <person name="Robert-Seilaniantz A."/>
            <person name="Bailey K."/>
            <person name="Holub E."/>
            <person name="Studholme D.J."/>
            <person name="Maclean D."/>
            <person name="Jones J.D."/>
        </authorList>
    </citation>
    <scope>NUCLEOTIDE SEQUENCE</scope>
</reference>